<keyword evidence="2" id="KW-0238">DNA-binding</keyword>
<keyword evidence="7" id="KW-1185">Reference proteome</keyword>
<dbReference type="AlphaFoldDB" id="A0A6V8K3J9"/>
<accession>A0A6V8K3J9</accession>
<reference evidence="6 7" key="2">
    <citation type="submission" date="2020-03" db="EMBL/GenBank/DDBJ databases">
        <authorList>
            <person name="Ichikawa N."/>
            <person name="Kimura A."/>
            <person name="Kitahashi Y."/>
            <person name="Uohara A."/>
        </authorList>
    </citation>
    <scope>NUCLEOTIDE SEQUENCE [LARGE SCALE GENOMIC DNA]</scope>
    <source>
        <strain evidence="6 7">NBRC 108639</strain>
    </source>
</reference>
<evidence type="ECO:0000313" key="7">
    <source>
        <dbReference type="Proteomes" id="UP000482800"/>
    </source>
</evidence>
<feature type="domain" description="HTH gntR-type" evidence="5">
    <location>
        <begin position="13"/>
        <end position="81"/>
    </location>
</feature>
<dbReference type="GO" id="GO:0003700">
    <property type="term" value="F:DNA-binding transcription factor activity"/>
    <property type="evidence" value="ECO:0007669"/>
    <property type="project" value="InterPro"/>
</dbReference>
<evidence type="ECO:0000256" key="1">
    <source>
        <dbReference type="ARBA" id="ARBA00023015"/>
    </source>
</evidence>
<dbReference type="EMBL" id="BLPF01000001">
    <property type="protein sequence ID" value="GFJ78314.1"/>
    <property type="molecule type" value="Genomic_DNA"/>
</dbReference>
<dbReference type="InterPro" id="IPR011663">
    <property type="entry name" value="UTRA"/>
</dbReference>
<keyword evidence="1" id="KW-0805">Transcription regulation</keyword>
<dbReference type="InterPro" id="IPR028978">
    <property type="entry name" value="Chorismate_lyase_/UTRA_dom_sf"/>
</dbReference>
<feature type="region of interest" description="Disordered" evidence="4">
    <location>
        <begin position="243"/>
        <end position="275"/>
    </location>
</feature>
<dbReference type="InterPro" id="IPR050679">
    <property type="entry name" value="Bact_HTH_transcr_reg"/>
</dbReference>
<sequence length="275" mass="30269">MVTPPMKTQLQTLPLWRQVADRLREQILSGAYPAGQPLPPERRLADEYGVSVTVIRQAVKTLVTEGLVTVRRPYGTVVRDPHARPSAEPRGLSIVDGTVTEPGADQWAMIDGPTFTRADASAWHADVFGIAAAEPMLTRDTLHHRADGARRSVRLIMPFRVAADLTTPWLDDPHLPPATDVYTWLHDNGHRLSFTEQVRARMPVGDETSALRMRPETPLLTITRTASTGGRALTVEEIRVPADQTEPAYPLPVSTPRRTNRAAGTTRQDKASTTG</sequence>
<dbReference type="InterPro" id="IPR036390">
    <property type="entry name" value="WH_DNA-bd_sf"/>
</dbReference>
<dbReference type="InterPro" id="IPR000524">
    <property type="entry name" value="Tscrpt_reg_HTH_GntR"/>
</dbReference>
<dbReference type="PRINTS" id="PR00035">
    <property type="entry name" value="HTHGNTR"/>
</dbReference>
<dbReference type="Pfam" id="PF07702">
    <property type="entry name" value="UTRA"/>
    <property type="match status" value="1"/>
</dbReference>
<evidence type="ECO:0000256" key="4">
    <source>
        <dbReference type="SAM" id="MobiDB-lite"/>
    </source>
</evidence>
<dbReference type="PANTHER" id="PTHR44846:SF17">
    <property type="entry name" value="GNTR-FAMILY TRANSCRIPTIONAL REGULATOR"/>
    <property type="match status" value="1"/>
</dbReference>
<evidence type="ECO:0000259" key="5">
    <source>
        <dbReference type="PROSITE" id="PS50949"/>
    </source>
</evidence>
<protein>
    <submittedName>
        <fullName evidence="6">GntR family transcriptional regulator</fullName>
    </submittedName>
</protein>
<evidence type="ECO:0000256" key="3">
    <source>
        <dbReference type="ARBA" id="ARBA00023163"/>
    </source>
</evidence>
<dbReference type="CDD" id="cd07377">
    <property type="entry name" value="WHTH_GntR"/>
    <property type="match status" value="1"/>
</dbReference>
<evidence type="ECO:0000256" key="2">
    <source>
        <dbReference type="ARBA" id="ARBA00023125"/>
    </source>
</evidence>
<dbReference type="InterPro" id="IPR036388">
    <property type="entry name" value="WH-like_DNA-bd_sf"/>
</dbReference>
<name>A0A6V8K3J9_9ACTN</name>
<dbReference type="Gene3D" id="1.10.10.10">
    <property type="entry name" value="Winged helix-like DNA-binding domain superfamily/Winged helix DNA-binding domain"/>
    <property type="match status" value="1"/>
</dbReference>
<organism evidence="6 7">
    <name type="scientific">Phytohabitans houttuyneae</name>
    <dbReference type="NCBI Taxonomy" id="1076126"/>
    <lineage>
        <taxon>Bacteria</taxon>
        <taxon>Bacillati</taxon>
        <taxon>Actinomycetota</taxon>
        <taxon>Actinomycetes</taxon>
        <taxon>Micromonosporales</taxon>
        <taxon>Micromonosporaceae</taxon>
    </lineage>
</organism>
<dbReference type="GO" id="GO:0003677">
    <property type="term" value="F:DNA binding"/>
    <property type="evidence" value="ECO:0007669"/>
    <property type="project" value="UniProtKB-KW"/>
</dbReference>
<dbReference type="RefSeq" id="WP_173056118.1">
    <property type="nucleotide sequence ID" value="NZ_BAABGO010000037.1"/>
</dbReference>
<dbReference type="GO" id="GO:0045892">
    <property type="term" value="P:negative regulation of DNA-templated transcription"/>
    <property type="evidence" value="ECO:0007669"/>
    <property type="project" value="TreeGrafter"/>
</dbReference>
<gene>
    <name evidence="6" type="ORF">Phou_024940</name>
</gene>
<dbReference type="PROSITE" id="PS50949">
    <property type="entry name" value="HTH_GNTR"/>
    <property type="match status" value="1"/>
</dbReference>
<proteinExistence type="predicted"/>
<reference evidence="6 7" key="1">
    <citation type="submission" date="2020-03" db="EMBL/GenBank/DDBJ databases">
        <title>Whole genome shotgun sequence of Phytohabitans houttuyneae NBRC 108639.</title>
        <authorList>
            <person name="Komaki H."/>
            <person name="Tamura T."/>
        </authorList>
    </citation>
    <scope>NUCLEOTIDE SEQUENCE [LARGE SCALE GENOMIC DNA]</scope>
    <source>
        <strain evidence="6 7">NBRC 108639</strain>
    </source>
</reference>
<dbReference type="SUPFAM" id="SSF46785">
    <property type="entry name" value="Winged helix' DNA-binding domain"/>
    <property type="match status" value="1"/>
</dbReference>
<comment type="caution">
    <text evidence="6">The sequence shown here is derived from an EMBL/GenBank/DDBJ whole genome shotgun (WGS) entry which is preliminary data.</text>
</comment>
<dbReference type="Gene3D" id="3.40.1410.10">
    <property type="entry name" value="Chorismate lyase-like"/>
    <property type="match status" value="1"/>
</dbReference>
<evidence type="ECO:0000313" key="6">
    <source>
        <dbReference type="EMBL" id="GFJ78314.1"/>
    </source>
</evidence>
<dbReference type="SMART" id="SM00345">
    <property type="entry name" value="HTH_GNTR"/>
    <property type="match status" value="1"/>
</dbReference>
<dbReference type="Proteomes" id="UP000482800">
    <property type="component" value="Unassembled WGS sequence"/>
</dbReference>
<keyword evidence="3" id="KW-0804">Transcription</keyword>
<dbReference type="SUPFAM" id="SSF64288">
    <property type="entry name" value="Chorismate lyase-like"/>
    <property type="match status" value="1"/>
</dbReference>
<feature type="compositionally biased region" description="Polar residues" evidence="4">
    <location>
        <begin position="262"/>
        <end position="275"/>
    </location>
</feature>
<dbReference type="PANTHER" id="PTHR44846">
    <property type="entry name" value="MANNOSYL-D-GLYCERATE TRANSPORT/METABOLISM SYSTEM REPRESSOR MNGR-RELATED"/>
    <property type="match status" value="1"/>
</dbReference>
<dbReference type="Pfam" id="PF00392">
    <property type="entry name" value="GntR"/>
    <property type="match status" value="1"/>
</dbReference>